<organism evidence="2 3">
    <name type="scientific">Pelagomonas calceolata</name>
    <dbReference type="NCBI Taxonomy" id="35677"/>
    <lineage>
        <taxon>Eukaryota</taxon>
        <taxon>Sar</taxon>
        <taxon>Stramenopiles</taxon>
        <taxon>Ochrophyta</taxon>
        <taxon>Pelagophyceae</taxon>
        <taxon>Pelagomonadales</taxon>
        <taxon>Pelagomonadaceae</taxon>
        <taxon>Pelagomonas</taxon>
    </lineage>
</organism>
<evidence type="ECO:0000256" key="1">
    <source>
        <dbReference type="SAM" id="MobiDB-lite"/>
    </source>
</evidence>
<dbReference type="InterPro" id="IPR023214">
    <property type="entry name" value="HAD_sf"/>
</dbReference>
<dbReference type="NCBIfam" id="TIGR01685">
    <property type="entry name" value="MDP-1"/>
    <property type="match status" value="1"/>
</dbReference>
<dbReference type="Gene3D" id="3.40.50.1000">
    <property type="entry name" value="HAD superfamily/HAD-like"/>
    <property type="match status" value="1"/>
</dbReference>
<evidence type="ECO:0000313" key="2">
    <source>
        <dbReference type="EMBL" id="CAH0379704.1"/>
    </source>
</evidence>
<dbReference type="AlphaFoldDB" id="A0A8J2WT19"/>
<dbReference type="GO" id="GO:0003993">
    <property type="term" value="F:acid phosphatase activity"/>
    <property type="evidence" value="ECO:0007669"/>
    <property type="project" value="TreeGrafter"/>
</dbReference>
<dbReference type="OrthoDB" id="2865258at2759"/>
<dbReference type="SFLD" id="SFLDG01129">
    <property type="entry name" value="C1.5:_HAD__Beta-PGM__Phosphata"/>
    <property type="match status" value="1"/>
</dbReference>
<dbReference type="InterPro" id="IPR010036">
    <property type="entry name" value="MDP_1_eu_arc"/>
</dbReference>
<evidence type="ECO:0008006" key="4">
    <source>
        <dbReference type="Google" id="ProtNLM"/>
    </source>
</evidence>
<dbReference type="InterPro" id="IPR036412">
    <property type="entry name" value="HAD-like_sf"/>
</dbReference>
<feature type="compositionally biased region" description="Basic and acidic residues" evidence="1">
    <location>
        <begin position="38"/>
        <end position="47"/>
    </location>
</feature>
<dbReference type="PANTHER" id="PTHR17901:SF14">
    <property type="entry name" value="MAGNESIUM-DEPENDENT PHOSPHATASE 1"/>
    <property type="match status" value="1"/>
</dbReference>
<dbReference type="SUPFAM" id="SSF56784">
    <property type="entry name" value="HAD-like"/>
    <property type="match status" value="1"/>
</dbReference>
<dbReference type="Proteomes" id="UP000789595">
    <property type="component" value="Unassembled WGS sequence"/>
</dbReference>
<gene>
    <name evidence="2" type="ORF">PECAL_6P13360</name>
</gene>
<comment type="caution">
    <text evidence="2">The sequence shown here is derived from an EMBL/GenBank/DDBJ whole genome shotgun (WGS) entry which is preliminary data.</text>
</comment>
<dbReference type="NCBIfam" id="TIGR01681">
    <property type="entry name" value="HAD-SF-IIIC"/>
    <property type="match status" value="1"/>
</dbReference>
<dbReference type="SFLD" id="SFLDG01131">
    <property type="entry name" value="C1.5.2:_MDP_Like"/>
    <property type="match status" value="1"/>
</dbReference>
<protein>
    <recommendedName>
        <fullName evidence="4">Magnesium-dependent phosphatase-1</fullName>
    </recommendedName>
</protein>
<proteinExistence type="predicted"/>
<dbReference type="InterPro" id="IPR010033">
    <property type="entry name" value="HAD_SF_ppase_IIIC"/>
</dbReference>
<dbReference type="Pfam" id="PF12689">
    <property type="entry name" value="Acid_PPase"/>
    <property type="match status" value="1"/>
</dbReference>
<reference evidence="2" key="1">
    <citation type="submission" date="2021-11" db="EMBL/GenBank/DDBJ databases">
        <authorList>
            <consortium name="Genoscope - CEA"/>
            <person name="William W."/>
        </authorList>
    </citation>
    <scope>NUCLEOTIDE SEQUENCE</scope>
</reference>
<keyword evidence="3" id="KW-1185">Reference proteome</keyword>
<dbReference type="SFLD" id="SFLDS00003">
    <property type="entry name" value="Haloacid_Dehalogenase"/>
    <property type="match status" value="1"/>
</dbReference>
<dbReference type="EMBL" id="CAKKNE010000006">
    <property type="protein sequence ID" value="CAH0379704.1"/>
    <property type="molecule type" value="Genomic_DNA"/>
</dbReference>
<feature type="region of interest" description="Disordered" evidence="1">
    <location>
        <begin position="26"/>
        <end position="49"/>
    </location>
</feature>
<dbReference type="PANTHER" id="PTHR17901">
    <property type="entry name" value="MAGNESIUM-DEPENDENT PHOSPHATASE 1 MDP1"/>
    <property type="match status" value="1"/>
</dbReference>
<sequence length="229" mass="25674">MRVVACMLLTHASALLRSSGLRRASATALHAKKRKAKNKEPPKRAELPKGAARPKLIVFDLDNTLWQPELYQMRGKKPKANKDIKLTAGALDALHDLAGEGWEKTQAAVASRATATDWAEKLLADFKLDHGQSIATLFSYREIYEGNKRKHLQRIREASGVAYCDMIFFDDYTENLGDAAHLGVMGVHCPRGLTHEHWEGGLRAYARLKAQDTSFMGRMFTLRDLREAD</sequence>
<evidence type="ECO:0000313" key="3">
    <source>
        <dbReference type="Proteomes" id="UP000789595"/>
    </source>
</evidence>
<accession>A0A8J2WT19</accession>
<name>A0A8J2WT19_9STRA</name>